<protein>
    <submittedName>
        <fullName evidence="1">Uncharacterized protein</fullName>
    </submittedName>
</protein>
<organism evidence="1 2">
    <name type="scientific">Eretmocerus hayati</name>
    <dbReference type="NCBI Taxonomy" id="131215"/>
    <lineage>
        <taxon>Eukaryota</taxon>
        <taxon>Metazoa</taxon>
        <taxon>Ecdysozoa</taxon>
        <taxon>Arthropoda</taxon>
        <taxon>Hexapoda</taxon>
        <taxon>Insecta</taxon>
        <taxon>Pterygota</taxon>
        <taxon>Neoptera</taxon>
        <taxon>Endopterygota</taxon>
        <taxon>Hymenoptera</taxon>
        <taxon>Apocrita</taxon>
        <taxon>Proctotrupomorpha</taxon>
        <taxon>Chalcidoidea</taxon>
        <taxon>Aphelinidae</taxon>
        <taxon>Aphelininae</taxon>
        <taxon>Eretmocerus</taxon>
    </lineage>
</organism>
<dbReference type="EMBL" id="CM056744">
    <property type="protein sequence ID" value="KAJ8668453.1"/>
    <property type="molecule type" value="Genomic_DNA"/>
</dbReference>
<keyword evidence="2" id="KW-1185">Reference proteome</keyword>
<accession>A0ACC2NBF1</accession>
<name>A0ACC2NBF1_9HYME</name>
<evidence type="ECO:0000313" key="1">
    <source>
        <dbReference type="EMBL" id="KAJ8668453.1"/>
    </source>
</evidence>
<comment type="caution">
    <text evidence="1">The sequence shown here is derived from an EMBL/GenBank/DDBJ whole genome shotgun (WGS) entry which is preliminary data.</text>
</comment>
<dbReference type="Proteomes" id="UP001239111">
    <property type="component" value="Chromosome 4"/>
</dbReference>
<sequence length="207" mass="23556">MQDDLLGSEALLVRYSKLTDPNHYSFVVIVECTSDVFSSSGEYIPMSDYSHGVLVTRKHVLTVSHGIHPSSNRKIQVTLRSGESIWITEDGIGMTYNEWAQGMRNRILKRDEDVVILTLPKRVDSEKVQPVSILRKNRLNCAKYFETVALGETEHGVILKQLYRELLEGLNIYDCMDNFDSREGLDVAMGKIFCTRNPPEMRIVSTL</sequence>
<proteinExistence type="predicted"/>
<reference evidence="1" key="1">
    <citation type="submission" date="2023-04" db="EMBL/GenBank/DDBJ databases">
        <title>A chromosome-level genome assembly of the parasitoid wasp Eretmocerus hayati.</title>
        <authorList>
            <person name="Zhong Y."/>
            <person name="Liu S."/>
            <person name="Liu Y."/>
        </authorList>
    </citation>
    <scope>NUCLEOTIDE SEQUENCE</scope>
    <source>
        <strain evidence="1">ZJU_SS_LIU_2023</strain>
    </source>
</reference>
<evidence type="ECO:0000313" key="2">
    <source>
        <dbReference type="Proteomes" id="UP001239111"/>
    </source>
</evidence>
<gene>
    <name evidence="1" type="ORF">QAD02_010116</name>
</gene>